<dbReference type="InterPro" id="IPR014710">
    <property type="entry name" value="RmlC-like_jellyroll"/>
</dbReference>
<dbReference type="SUPFAM" id="SSF47413">
    <property type="entry name" value="lambda repressor-like DNA-binding domains"/>
    <property type="match status" value="1"/>
</dbReference>
<dbReference type="InterPro" id="IPR050807">
    <property type="entry name" value="TransReg_Diox_bact_type"/>
</dbReference>
<dbReference type="GO" id="GO:0003677">
    <property type="term" value="F:DNA binding"/>
    <property type="evidence" value="ECO:0007669"/>
    <property type="project" value="UniProtKB-KW"/>
</dbReference>
<dbReference type="CDD" id="cd00093">
    <property type="entry name" value="HTH_XRE"/>
    <property type="match status" value="1"/>
</dbReference>
<protein>
    <submittedName>
        <fullName evidence="3">Transcriptional regulator GABA/putrescine utiliation cluster</fullName>
    </submittedName>
</protein>
<name>A0A090RPG4_9VIBR</name>
<sequence length="182" mass="20484">MEMEIGPRFKALREQAGLSQRELAKRAGVTNGFISQIESNAVSPSVAFLSKLLSKIPSSMAEFFAIDEPQPEQFYTRRQEQPEIGRDKISYRQVGHYHEDRHIGMLRETLFPGADTGKEMLVHEGQECGVVVQGELELTVDDQVTVLLEGDSYYFDSQRPHRFRNTTDADCVIVSANSPASF</sequence>
<accession>A0A090RPG4</accession>
<dbReference type="PROSITE" id="PS50943">
    <property type="entry name" value="HTH_CROC1"/>
    <property type="match status" value="1"/>
</dbReference>
<evidence type="ECO:0000259" key="2">
    <source>
        <dbReference type="PROSITE" id="PS50943"/>
    </source>
</evidence>
<dbReference type="InterPro" id="IPR010982">
    <property type="entry name" value="Lambda_DNA-bd_dom_sf"/>
</dbReference>
<reference evidence="3 4" key="2">
    <citation type="submission" date="2014-09" db="EMBL/GenBank/DDBJ databases">
        <authorList>
            <consortium name="NBRP consortium"/>
            <person name="Sawabe T."/>
            <person name="Meirelles P."/>
            <person name="Nakanishi M."/>
            <person name="Sayaka M."/>
            <person name="Hattori M."/>
            <person name="Ohkuma M."/>
        </authorList>
    </citation>
    <scope>NUCLEOTIDE SEQUENCE [LARGE SCALE GENOMIC DNA]</scope>
    <source>
        <strain evidence="4">JCM19235</strain>
    </source>
</reference>
<dbReference type="InterPro" id="IPR001387">
    <property type="entry name" value="Cro/C1-type_HTH"/>
</dbReference>
<keyword evidence="4" id="KW-1185">Reference proteome</keyword>
<evidence type="ECO:0000313" key="3">
    <source>
        <dbReference type="EMBL" id="GAL17305.1"/>
    </source>
</evidence>
<dbReference type="AlphaFoldDB" id="A0A090RPG4"/>
<dbReference type="Gene3D" id="2.60.120.10">
    <property type="entry name" value="Jelly Rolls"/>
    <property type="match status" value="1"/>
</dbReference>
<dbReference type="PANTHER" id="PTHR46797">
    <property type="entry name" value="HTH-TYPE TRANSCRIPTIONAL REGULATOR"/>
    <property type="match status" value="1"/>
</dbReference>
<dbReference type="SUPFAM" id="SSF51182">
    <property type="entry name" value="RmlC-like cupins"/>
    <property type="match status" value="1"/>
</dbReference>
<dbReference type="GO" id="GO:0003700">
    <property type="term" value="F:DNA-binding transcription factor activity"/>
    <property type="evidence" value="ECO:0007669"/>
    <property type="project" value="TreeGrafter"/>
</dbReference>
<evidence type="ECO:0000313" key="4">
    <source>
        <dbReference type="Proteomes" id="UP000029228"/>
    </source>
</evidence>
<evidence type="ECO:0000256" key="1">
    <source>
        <dbReference type="ARBA" id="ARBA00023125"/>
    </source>
</evidence>
<feature type="domain" description="HTH cro/C1-type" evidence="2">
    <location>
        <begin position="9"/>
        <end position="63"/>
    </location>
</feature>
<dbReference type="CDD" id="cd02209">
    <property type="entry name" value="cupin_XRE_C"/>
    <property type="match status" value="1"/>
</dbReference>
<dbReference type="OrthoDB" id="9814751at2"/>
<organism evidence="3 4">
    <name type="scientific">Vibrio maritimus</name>
    <dbReference type="NCBI Taxonomy" id="990268"/>
    <lineage>
        <taxon>Bacteria</taxon>
        <taxon>Pseudomonadati</taxon>
        <taxon>Pseudomonadota</taxon>
        <taxon>Gammaproteobacteria</taxon>
        <taxon>Vibrionales</taxon>
        <taxon>Vibrionaceae</taxon>
        <taxon>Vibrio</taxon>
    </lineage>
</organism>
<dbReference type="Gene3D" id="1.10.260.40">
    <property type="entry name" value="lambda repressor-like DNA-binding domains"/>
    <property type="match status" value="1"/>
</dbReference>
<dbReference type="InterPro" id="IPR011051">
    <property type="entry name" value="RmlC_Cupin_sf"/>
</dbReference>
<comment type="caution">
    <text evidence="3">The sequence shown here is derived from an EMBL/GenBank/DDBJ whole genome shotgun (WGS) entry which is preliminary data.</text>
</comment>
<dbReference type="EMBL" id="BBMR01000001">
    <property type="protein sequence ID" value="GAL17305.1"/>
    <property type="molecule type" value="Genomic_DNA"/>
</dbReference>
<dbReference type="PANTHER" id="PTHR46797:SF11">
    <property type="entry name" value="HTH-TYPE TRANSCRIPTIONAL REGULATOR PUUR"/>
    <property type="match status" value="1"/>
</dbReference>
<dbReference type="Pfam" id="PF01381">
    <property type="entry name" value="HTH_3"/>
    <property type="match status" value="1"/>
</dbReference>
<dbReference type="SMART" id="SM00530">
    <property type="entry name" value="HTH_XRE"/>
    <property type="match status" value="1"/>
</dbReference>
<proteinExistence type="predicted"/>
<dbReference type="Proteomes" id="UP000029228">
    <property type="component" value="Unassembled WGS sequence"/>
</dbReference>
<dbReference type="GO" id="GO:0005829">
    <property type="term" value="C:cytosol"/>
    <property type="evidence" value="ECO:0007669"/>
    <property type="project" value="TreeGrafter"/>
</dbReference>
<dbReference type="Pfam" id="PF07883">
    <property type="entry name" value="Cupin_2"/>
    <property type="match status" value="1"/>
</dbReference>
<reference evidence="3 4" key="1">
    <citation type="submission" date="2014-09" db="EMBL/GenBank/DDBJ databases">
        <title>Vibrio maritimus JCM 19235. (C45) whole genome shotgun sequence.</title>
        <authorList>
            <person name="Sawabe T."/>
            <person name="Meirelles P."/>
            <person name="Nakanishi M."/>
            <person name="Sayaka M."/>
            <person name="Hattori M."/>
            <person name="Ohkuma M."/>
        </authorList>
    </citation>
    <scope>NUCLEOTIDE SEQUENCE [LARGE SCALE GENOMIC DNA]</scope>
    <source>
        <strain evidence="4">JCM19235</strain>
    </source>
</reference>
<gene>
    <name evidence="3" type="ORF">JCM19235_5854</name>
</gene>
<keyword evidence="1" id="KW-0238">DNA-binding</keyword>
<dbReference type="InterPro" id="IPR013096">
    <property type="entry name" value="Cupin_2"/>
</dbReference>
<dbReference type="STRING" id="990268.JCM19235_5854"/>